<gene>
    <name evidence="1" type="ORF">DFP75_101627</name>
</gene>
<reference evidence="1 2" key="1">
    <citation type="submission" date="2018-06" db="EMBL/GenBank/DDBJ databases">
        <title>Genomic Encyclopedia of Type Strains, Phase III (KMG-III): the genomes of soil and plant-associated and newly described type strains.</title>
        <authorList>
            <person name="Whitman W."/>
        </authorList>
    </citation>
    <scope>NUCLEOTIDE SEQUENCE [LARGE SCALE GENOMIC DNA]</scope>
    <source>
        <strain evidence="1 2">CECT 7730</strain>
    </source>
</reference>
<comment type="caution">
    <text evidence="1">The sequence shown here is derived from an EMBL/GenBank/DDBJ whole genome shotgun (WGS) entry which is preliminary data.</text>
</comment>
<dbReference type="EMBL" id="QKLW01000001">
    <property type="protein sequence ID" value="PYF84589.1"/>
    <property type="molecule type" value="Genomic_DNA"/>
</dbReference>
<protein>
    <submittedName>
        <fullName evidence="1">Uncharacterized protein</fullName>
    </submittedName>
</protein>
<keyword evidence="2" id="KW-1185">Reference proteome</keyword>
<dbReference type="RefSeq" id="WP_110572127.1">
    <property type="nucleotide sequence ID" value="NZ_QKLW01000001.1"/>
</dbReference>
<sequence length="267" mass="30748">MVNWLNDRERRKTMTHPELSTNNLMNDVMTQCEKFYYQMGPFSALTEFEKASVERDIRVKISHLSELSKGYSHVAMMYLQVALGNQKEVSKAFFETLNYLDNSTIYSNYASHLNCLGFPKMAVQVLEDYLASTPAAMSVIVLLSNLYKGMGAFAKDAKLMETYLKSHRPQETALQEYLVSHGISPEETEQYFTLVSNYFLAQRIEHYKISRRIVKDHDDKDWLCTEFQIEDELSSDQIHSINLGLSSLLASSNLSKKASEHFITQIY</sequence>
<proteinExistence type="predicted"/>
<organism evidence="1 2">
    <name type="scientific">Marinomonas alcarazii</name>
    <dbReference type="NCBI Taxonomy" id="491949"/>
    <lineage>
        <taxon>Bacteria</taxon>
        <taxon>Pseudomonadati</taxon>
        <taxon>Pseudomonadota</taxon>
        <taxon>Gammaproteobacteria</taxon>
        <taxon>Oceanospirillales</taxon>
        <taxon>Oceanospirillaceae</taxon>
        <taxon>Marinomonas</taxon>
    </lineage>
</organism>
<evidence type="ECO:0000313" key="1">
    <source>
        <dbReference type="EMBL" id="PYF84589.1"/>
    </source>
</evidence>
<dbReference type="Proteomes" id="UP000247551">
    <property type="component" value="Unassembled WGS sequence"/>
</dbReference>
<dbReference type="AlphaFoldDB" id="A0A318VLM0"/>
<evidence type="ECO:0000313" key="2">
    <source>
        <dbReference type="Proteomes" id="UP000247551"/>
    </source>
</evidence>
<name>A0A318VLM0_9GAMM</name>
<accession>A0A318VLM0</accession>